<comment type="cofactor">
    <cofactor evidence="7">
        <name>(6R)-5,10-methylene-5,6,7,8-tetrahydrofolate</name>
        <dbReference type="ChEBI" id="CHEBI:15636"/>
    </cofactor>
    <text evidence="7">Binds 1 5,10-methenyltetrahydrofolate (MTHF) per subunit.</text>
</comment>
<dbReference type="RefSeq" id="WP_306099712.1">
    <property type="nucleotide sequence ID" value="NZ_CP162602.1"/>
</dbReference>
<dbReference type="InterPro" id="IPR002081">
    <property type="entry name" value="Cryptochrome/DNA_photolyase_1"/>
</dbReference>
<feature type="binding site" evidence="6">
    <location>
        <begin position="377"/>
        <end position="379"/>
    </location>
    <ligand>
        <name>FAD</name>
        <dbReference type="ChEBI" id="CHEBI:57692"/>
    </ligand>
</feature>
<dbReference type="Gene3D" id="3.40.50.620">
    <property type="entry name" value="HUPs"/>
    <property type="match status" value="1"/>
</dbReference>
<evidence type="ECO:0000256" key="3">
    <source>
        <dbReference type="ARBA" id="ARBA00022630"/>
    </source>
</evidence>
<dbReference type="InterPro" id="IPR006050">
    <property type="entry name" value="DNA_photolyase_N"/>
</dbReference>
<dbReference type="EMBL" id="CP162602">
    <property type="protein sequence ID" value="XDK26798.1"/>
    <property type="molecule type" value="Genomic_DNA"/>
</dbReference>
<dbReference type="GO" id="GO:0000719">
    <property type="term" value="P:photoreactive repair"/>
    <property type="evidence" value="ECO:0007669"/>
    <property type="project" value="TreeGrafter"/>
</dbReference>
<evidence type="ECO:0000256" key="1">
    <source>
        <dbReference type="ARBA" id="ARBA00005862"/>
    </source>
</evidence>
<evidence type="ECO:0000313" key="9">
    <source>
        <dbReference type="EMBL" id="XDK26798.1"/>
    </source>
</evidence>
<evidence type="ECO:0000256" key="2">
    <source>
        <dbReference type="ARBA" id="ARBA00017881"/>
    </source>
</evidence>
<dbReference type="GO" id="GO:0003677">
    <property type="term" value="F:DNA binding"/>
    <property type="evidence" value="ECO:0007669"/>
    <property type="project" value="TreeGrafter"/>
</dbReference>
<evidence type="ECO:0000256" key="5">
    <source>
        <dbReference type="ARBA" id="ARBA00022991"/>
    </source>
</evidence>
<evidence type="ECO:0000256" key="7">
    <source>
        <dbReference type="RuleBase" id="RU367151"/>
    </source>
</evidence>
<sequence length="440" mass="49527">MNIGLYLFSHDLRLSDQPLLTTLSGKVDKLICASWQRPVSQWDQGKLPNTAGGEHQKRFYQQGLCELAQQLAQKNHLLYPIGDLFSALESLSTAYPNATITLAHCAFAGVDERRYFKALAERFTHIRFCTSHHNHLLTAEQGTFEPGDFPRAFFPFRKQVMALNPSDPIDAPSTLAAPLAVDALAGFQQPVSSSPPHAGASVIAYGGESHGLAHLAGYFATRCASEYKQTRNGLTFSTSSTCLSIWLAQGAISAKQVVKQLRAYESEHGRNASTEWIYFELLWREYFYWFARHHQQRLFWRQGLRQSAPLTTFYPQRFRAWCEGKTSYPIVNACINQLRATGWMSNRGRQLVASCLVNELGLDWRFGAAFFQHHLIDYDVASNWGNWMSIAGVASPGGTAKHFDLAEQTQWFDPKGEFIARWQGQQKPIGEVVDGADWPL</sequence>
<keyword evidence="5 7" id="KW-0157">Chromophore</keyword>
<feature type="binding site" evidence="6">
    <location>
        <begin position="240"/>
        <end position="244"/>
    </location>
    <ligand>
        <name>FAD</name>
        <dbReference type="ChEBI" id="CHEBI:57692"/>
    </ligand>
</feature>
<keyword evidence="4 6" id="KW-0274">FAD</keyword>
<proteinExistence type="inferred from homology"/>
<dbReference type="SUPFAM" id="SSF48173">
    <property type="entry name" value="Cryptochrome/photolyase FAD-binding domain"/>
    <property type="match status" value="1"/>
</dbReference>
<dbReference type="InterPro" id="IPR005101">
    <property type="entry name" value="Cryptochr/Photolyase_FAD-bd"/>
</dbReference>
<dbReference type="AlphaFoldDB" id="A0AB39HLS8"/>
<geneLocation type="plasmid" evidence="9">
    <name>p-HB236076</name>
</geneLocation>
<dbReference type="KEGG" id="vih:AB0763_13490"/>
<protein>
    <recommendedName>
        <fullName evidence="2 7">Cryptochrome DASH</fullName>
    </recommendedName>
</protein>
<dbReference type="Pfam" id="PF00875">
    <property type="entry name" value="DNA_photolyase"/>
    <property type="match status" value="1"/>
</dbReference>
<accession>A0AB39HLS8</accession>
<dbReference type="InterPro" id="IPR014729">
    <property type="entry name" value="Rossmann-like_a/b/a_fold"/>
</dbReference>
<dbReference type="PANTHER" id="PTHR11455:SF22">
    <property type="entry name" value="CRYPTOCHROME DASH"/>
    <property type="match status" value="1"/>
</dbReference>
<evidence type="ECO:0000256" key="4">
    <source>
        <dbReference type="ARBA" id="ARBA00022827"/>
    </source>
</evidence>
<keyword evidence="3 6" id="KW-0285">Flavoprotein</keyword>
<evidence type="ECO:0000256" key="6">
    <source>
        <dbReference type="PIRSR" id="PIRSR602081-1"/>
    </source>
</evidence>
<dbReference type="Pfam" id="PF03441">
    <property type="entry name" value="FAD_binding_7"/>
    <property type="match status" value="1"/>
</dbReference>
<comment type="function">
    <text evidence="7">May have a photoreceptor function.</text>
</comment>
<evidence type="ECO:0000259" key="8">
    <source>
        <dbReference type="PROSITE" id="PS51645"/>
    </source>
</evidence>
<gene>
    <name evidence="9" type="ORF">AB0763_13490</name>
</gene>
<name>A0AB39HLS8_9VIBR</name>
<reference evidence="9" key="1">
    <citation type="submission" date="2024-07" db="EMBL/GenBank/DDBJ databases">
        <title>Genome Analysis of a Potential Novel Vibrio Species Secreting pH- and Thermo-stable Alginate Lyase and its Application in Producing Alginate Oligosaccharides.</title>
        <authorList>
            <person name="Huang H."/>
            <person name="Bao K."/>
        </authorList>
    </citation>
    <scope>NUCLEOTIDE SEQUENCE</scope>
    <source>
        <strain evidence="9">HB236076</strain>
        <plasmid evidence="9">p-HB236076</plasmid>
    </source>
</reference>
<comment type="similarity">
    <text evidence="1 7">Belongs to the DNA photolyase class-1 family.</text>
</comment>
<dbReference type="Gene3D" id="1.25.40.80">
    <property type="match status" value="1"/>
</dbReference>
<dbReference type="InterPro" id="IPR036155">
    <property type="entry name" value="Crypto/Photolyase_N_sf"/>
</dbReference>
<dbReference type="InterPro" id="IPR036134">
    <property type="entry name" value="Crypto/Photolyase_FAD-like_sf"/>
</dbReference>
<dbReference type="NCBIfam" id="TIGR02765">
    <property type="entry name" value="crypto_DASH"/>
    <property type="match status" value="1"/>
</dbReference>
<organism evidence="9">
    <name type="scientific">Vibrio sp. HB236076</name>
    <dbReference type="NCBI Taxonomy" id="3232307"/>
    <lineage>
        <taxon>Bacteria</taxon>
        <taxon>Pseudomonadati</taxon>
        <taxon>Pseudomonadota</taxon>
        <taxon>Gammaproteobacteria</taxon>
        <taxon>Vibrionales</taxon>
        <taxon>Vibrionaceae</taxon>
        <taxon>Vibrio</taxon>
    </lineage>
</organism>
<dbReference type="Gene3D" id="1.10.579.10">
    <property type="entry name" value="DNA Cyclobutane Dipyrimidine Photolyase, subunit A, domain 3"/>
    <property type="match status" value="1"/>
</dbReference>
<dbReference type="PROSITE" id="PS51645">
    <property type="entry name" value="PHR_CRY_ALPHA_BETA"/>
    <property type="match status" value="1"/>
</dbReference>
<dbReference type="SUPFAM" id="SSF52425">
    <property type="entry name" value="Cryptochrome/photolyase, N-terminal domain"/>
    <property type="match status" value="1"/>
</dbReference>
<dbReference type="GO" id="GO:0071949">
    <property type="term" value="F:FAD binding"/>
    <property type="evidence" value="ECO:0007669"/>
    <property type="project" value="TreeGrafter"/>
</dbReference>
<comment type="cofactor">
    <cofactor evidence="6 7">
        <name>FAD</name>
        <dbReference type="ChEBI" id="CHEBI:57692"/>
    </cofactor>
    <text evidence="6 7">Binds 1 FAD per subunit.</text>
</comment>
<dbReference type="PRINTS" id="PR00147">
    <property type="entry name" value="DNAPHOTLYASE"/>
</dbReference>
<feature type="binding site" evidence="6">
    <location>
        <position position="227"/>
    </location>
    <ligand>
        <name>FAD</name>
        <dbReference type="ChEBI" id="CHEBI:57692"/>
    </ligand>
</feature>
<keyword evidence="9" id="KW-0614">Plasmid</keyword>
<dbReference type="GO" id="GO:0003913">
    <property type="term" value="F:DNA photolyase activity"/>
    <property type="evidence" value="ECO:0007669"/>
    <property type="project" value="InterPro"/>
</dbReference>
<feature type="binding site" evidence="6">
    <location>
        <begin position="280"/>
        <end position="288"/>
    </location>
    <ligand>
        <name>FAD</name>
        <dbReference type="ChEBI" id="CHEBI:57692"/>
    </ligand>
</feature>
<dbReference type="PANTHER" id="PTHR11455">
    <property type="entry name" value="CRYPTOCHROME"/>
    <property type="match status" value="1"/>
</dbReference>
<dbReference type="InterPro" id="IPR014133">
    <property type="entry name" value="Cry_DASH"/>
</dbReference>
<feature type="domain" description="Photolyase/cryptochrome alpha/beta" evidence="8">
    <location>
        <begin position="2"/>
        <end position="137"/>
    </location>
</feature>